<dbReference type="InterPro" id="IPR038332">
    <property type="entry name" value="PPE_sf"/>
</dbReference>
<organism evidence="3 4">
    <name type="scientific">Mycobacterium bourgelatii</name>
    <dbReference type="NCBI Taxonomy" id="1273442"/>
    <lineage>
        <taxon>Bacteria</taxon>
        <taxon>Bacillati</taxon>
        <taxon>Actinomycetota</taxon>
        <taxon>Actinomycetes</taxon>
        <taxon>Mycobacteriales</taxon>
        <taxon>Mycobacteriaceae</taxon>
        <taxon>Mycobacterium</taxon>
    </lineage>
</organism>
<accession>A0A7I9YJK3</accession>
<feature type="transmembrane region" description="Helical" evidence="1">
    <location>
        <begin position="130"/>
        <end position="154"/>
    </location>
</feature>
<keyword evidence="1" id="KW-1133">Transmembrane helix</keyword>
<dbReference type="RefSeq" id="WP_163708369.1">
    <property type="nucleotide sequence ID" value="NZ_BLKZ01000001.1"/>
</dbReference>
<keyword evidence="1" id="KW-0812">Transmembrane</keyword>
<dbReference type="InterPro" id="IPR000084">
    <property type="entry name" value="PE-PGRS_N"/>
</dbReference>
<keyword evidence="4" id="KW-1185">Reference proteome</keyword>
<dbReference type="EMBL" id="BLKZ01000001">
    <property type="protein sequence ID" value="GFG88864.1"/>
    <property type="molecule type" value="Genomic_DNA"/>
</dbReference>
<dbReference type="SUPFAM" id="SSF140459">
    <property type="entry name" value="PE/PPE dimer-like"/>
    <property type="match status" value="1"/>
</dbReference>
<evidence type="ECO:0000313" key="3">
    <source>
        <dbReference type="EMBL" id="GFG88864.1"/>
    </source>
</evidence>
<evidence type="ECO:0000256" key="1">
    <source>
        <dbReference type="SAM" id="Phobius"/>
    </source>
</evidence>
<sequence length="161" mass="17150">MSHVMVVPESMKATATNLATIGDTLKAANLEAAEPTLAMMPAAADEVSASIAYLFSRQAEEYQKLAGEATAFHERFVQQLTATANTYANAEAANASLLQSLAATSDSVAGGAVAASENALVDLQTMLVGFVVNALILALFWPLIIPGLFFLFWWQSIFFRS</sequence>
<gene>
    <name evidence="3" type="ORF">MBOU_09060</name>
</gene>
<dbReference type="Proteomes" id="UP000465360">
    <property type="component" value="Unassembled WGS sequence"/>
</dbReference>
<evidence type="ECO:0000313" key="4">
    <source>
        <dbReference type="Proteomes" id="UP000465360"/>
    </source>
</evidence>
<keyword evidence="1" id="KW-0472">Membrane</keyword>
<protein>
    <recommendedName>
        <fullName evidence="2">PE domain-containing protein</fullName>
    </recommendedName>
</protein>
<proteinExistence type="predicted"/>
<dbReference type="Pfam" id="PF00934">
    <property type="entry name" value="PE"/>
    <property type="match status" value="1"/>
</dbReference>
<dbReference type="Gene3D" id="1.10.287.850">
    <property type="entry name" value="HP0062-like domain"/>
    <property type="match status" value="1"/>
</dbReference>
<dbReference type="AlphaFoldDB" id="A0A7I9YJK3"/>
<name>A0A7I9YJK3_MYCBU</name>
<reference evidence="3 4" key="1">
    <citation type="journal article" date="2019" name="Emerg. Microbes Infect.">
        <title>Comprehensive subspecies identification of 175 nontuberculous mycobacteria species based on 7547 genomic profiles.</title>
        <authorList>
            <person name="Matsumoto Y."/>
            <person name="Kinjo T."/>
            <person name="Motooka D."/>
            <person name="Nabeya D."/>
            <person name="Jung N."/>
            <person name="Uechi K."/>
            <person name="Horii T."/>
            <person name="Iida T."/>
            <person name="Fujita J."/>
            <person name="Nakamura S."/>
        </authorList>
    </citation>
    <scope>NUCLEOTIDE SEQUENCE [LARGE SCALE GENOMIC DNA]</scope>
    <source>
        <strain evidence="3 4">JCM 30725</strain>
    </source>
</reference>
<feature type="domain" description="PE" evidence="2">
    <location>
        <begin position="4"/>
        <end position="94"/>
    </location>
</feature>
<evidence type="ECO:0000259" key="2">
    <source>
        <dbReference type="Pfam" id="PF00934"/>
    </source>
</evidence>
<comment type="caution">
    <text evidence="3">The sequence shown here is derived from an EMBL/GenBank/DDBJ whole genome shotgun (WGS) entry which is preliminary data.</text>
</comment>